<evidence type="ECO:0000256" key="1">
    <source>
        <dbReference type="ARBA" id="ARBA00009063"/>
    </source>
</evidence>
<dbReference type="InterPro" id="IPR045242">
    <property type="entry name" value="Syntaxin"/>
</dbReference>
<evidence type="ECO:0000259" key="5">
    <source>
        <dbReference type="PROSITE" id="PS50192"/>
    </source>
</evidence>
<evidence type="ECO:0000313" key="7">
    <source>
        <dbReference type="Proteomes" id="UP000054771"/>
    </source>
</evidence>
<dbReference type="PROSITE" id="PS00914">
    <property type="entry name" value="SYNTAXIN"/>
    <property type="match status" value="1"/>
</dbReference>
<organism evidence="6 7">
    <name type="scientific">Aspergillus calidoustus</name>
    <dbReference type="NCBI Taxonomy" id="454130"/>
    <lineage>
        <taxon>Eukaryota</taxon>
        <taxon>Fungi</taxon>
        <taxon>Dikarya</taxon>
        <taxon>Ascomycota</taxon>
        <taxon>Pezizomycotina</taxon>
        <taxon>Eurotiomycetes</taxon>
        <taxon>Eurotiomycetidae</taxon>
        <taxon>Eurotiales</taxon>
        <taxon>Aspergillaceae</taxon>
        <taxon>Aspergillus</taxon>
        <taxon>Aspergillus subgen. Nidulantes</taxon>
    </lineage>
</organism>
<evidence type="ECO:0000256" key="2">
    <source>
        <dbReference type="RuleBase" id="RU003858"/>
    </source>
</evidence>
<feature type="compositionally biased region" description="Basic and acidic residues" evidence="3">
    <location>
        <begin position="17"/>
        <end position="27"/>
    </location>
</feature>
<proteinExistence type="inferred from homology"/>
<dbReference type="InterPro" id="IPR000727">
    <property type="entry name" value="T_SNARE_dom"/>
</dbReference>
<dbReference type="SMART" id="SM00503">
    <property type="entry name" value="SynN"/>
    <property type="match status" value="1"/>
</dbReference>
<evidence type="ECO:0000256" key="3">
    <source>
        <dbReference type="SAM" id="MobiDB-lite"/>
    </source>
</evidence>
<dbReference type="PANTHER" id="PTHR19957">
    <property type="entry name" value="SYNTAXIN"/>
    <property type="match status" value="1"/>
</dbReference>
<gene>
    <name evidence="6" type="ORF">ASPCAL03814</name>
</gene>
<dbReference type="FunFam" id="1.20.5.110:FF:000059">
    <property type="entry name" value="Related to syntaxin 12"/>
    <property type="match status" value="1"/>
</dbReference>
<dbReference type="Proteomes" id="UP000054771">
    <property type="component" value="Unassembled WGS sequence"/>
</dbReference>
<dbReference type="CDD" id="cd15840">
    <property type="entry name" value="SNARE_Qa"/>
    <property type="match status" value="1"/>
</dbReference>
<reference evidence="7" key="1">
    <citation type="journal article" date="2016" name="Genome Announc.">
        <title>Draft genome sequences of fungus Aspergillus calidoustus.</title>
        <authorList>
            <person name="Horn F."/>
            <person name="Linde J."/>
            <person name="Mattern D.J."/>
            <person name="Walther G."/>
            <person name="Guthke R."/>
            <person name="Scherlach K."/>
            <person name="Martin K."/>
            <person name="Brakhage A.A."/>
            <person name="Petzke L."/>
            <person name="Valiante V."/>
        </authorList>
    </citation>
    <scope>NUCLEOTIDE SEQUENCE [LARGE SCALE GENOMIC DNA]</scope>
    <source>
        <strain evidence="7">SF006504</strain>
    </source>
</reference>
<dbReference type="FunFam" id="1.20.58.70:FF:000018">
    <property type="entry name" value="SNARE domain protein"/>
    <property type="match status" value="1"/>
</dbReference>
<dbReference type="InterPro" id="IPR010989">
    <property type="entry name" value="SNARE"/>
</dbReference>
<feature type="transmembrane region" description="Helical" evidence="4">
    <location>
        <begin position="250"/>
        <end position="270"/>
    </location>
</feature>
<dbReference type="OMA" id="LMTYTKQ"/>
<feature type="domain" description="T-SNARE coiled-coil homology" evidence="5">
    <location>
        <begin position="177"/>
        <end position="239"/>
    </location>
</feature>
<dbReference type="GO" id="GO:0006906">
    <property type="term" value="P:vesicle fusion"/>
    <property type="evidence" value="ECO:0007669"/>
    <property type="project" value="TreeGrafter"/>
</dbReference>
<dbReference type="EMBL" id="CDMC01000003">
    <property type="protein sequence ID" value="CEL02648.1"/>
    <property type="molecule type" value="Genomic_DNA"/>
</dbReference>
<dbReference type="GO" id="GO:0006896">
    <property type="term" value="P:Golgi to vacuole transport"/>
    <property type="evidence" value="ECO:0007669"/>
    <property type="project" value="TreeGrafter"/>
</dbReference>
<dbReference type="SMART" id="SM00397">
    <property type="entry name" value="t_SNARE"/>
    <property type="match status" value="1"/>
</dbReference>
<sequence>MSFDRLNSLEAQPTTYRRSDDPQYHDDPEFQRLTESLSNQLFTLTSNITRLSDQIALLGTKRDTERVRERVHNLLEQTRTGFREVGEGIKKVQNWEDVNPSQKWTQQKLSTEFQATLKEFQTVQRRALEKQRASAVAARTAVEEAEHPTEGGVSLEQQQLLEEQPRLANQDEVDFQEALIIERETEIRSIEQSVGELNELFRDVAHIVHEQGGQLDLISENVDRVHNDTQGANVELRSASRYQKNARNKACCLLVILAVILAIIILAAVLG</sequence>
<dbReference type="InterPro" id="IPR006012">
    <property type="entry name" value="Syntaxin/epimorphin_CS"/>
</dbReference>
<protein>
    <submittedName>
        <fullName evidence="6">Putative Syntaxin</fullName>
    </submittedName>
</protein>
<keyword evidence="4" id="KW-0812">Transmembrane</keyword>
<feature type="region of interest" description="Disordered" evidence="3">
    <location>
        <begin position="1"/>
        <end position="27"/>
    </location>
</feature>
<dbReference type="STRING" id="454130.A0A0U5FWZ6"/>
<dbReference type="Gene3D" id="1.20.58.70">
    <property type="match status" value="1"/>
</dbReference>
<dbReference type="PROSITE" id="PS50192">
    <property type="entry name" value="T_SNARE"/>
    <property type="match status" value="1"/>
</dbReference>
<name>A0A0U5FWZ6_ASPCI</name>
<accession>A0A0U5FWZ6</accession>
<evidence type="ECO:0000256" key="4">
    <source>
        <dbReference type="SAM" id="Phobius"/>
    </source>
</evidence>
<dbReference type="GO" id="GO:0031201">
    <property type="term" value="C:SNARE complex"/>
    <property type="evidence" value="ECO:0007669"/>
    <property type="project" value="TreeGrafter"/>
</dbReference>
<dbReference type="OrthoDB" id="364348at2759"/>
<dbReference type="GO" id="GO:0000149">
    <property type="term" value="F:SNARE binding"/>
    <property type="evidence" value="ECO:0007669"/>
    <property type="project" value="TreeGrafter"/>
</dbReference>
<dbReference type="InterPro" id="IPR006011">
    <property type="entry name" value="Syntaxin_N"/>
</dbReference>
<dbReference type="Gene3D" id="1.20.5.110">
    <property type="match status" value="1"/>
</dbReference>
<dbReference type="GO" id="GO:0012505">
    <property type="term" value="C:endomembrane system"/>
    <property type="evidence" value="ECO:0007669"/>
    <property type="project" value="TreeGrafter"/>
</dbReference>
<dbReference type="PANTHER" id="PTHR19957:SF38">
    <property type="entry name" value="LD27581P"/>
    <property type="match status" value="1"/>
</dbReference>
<dbReference type="AlphaFoldDB" id="A0A0U5FWZ6"/>
<dbReference type="GO" id="GO:0048278">
    <property type="term" value="P:vesicle docking"/>
    <property type="evidence" value="ECO:0007669"/>
    <property type="project" value="TreeGrafter"/>
</dbReference>
<keyword evidence="4" id="KW-0472">Membrane</keyword>
<keyword evidence="4" id="KW-1133">Transmembrane helix</keyword>
<dbReference type="Pfam" id="PF14523">
    <property type="entry name" value="Syntaxin_2"/>
    <property type="match status" value="1"/>
</dbReference>
<dbReference type="GO" id="GO:0006886">
    <property type="term" value="P:intracellular protein transport"/>
    <property type="evidence" value="ECO:0007669"/>
    <property type="project" value="InterPro"/>
</dbReference>
<dbReference type="Pfam" id="PF05739">
    <property type="entry name" value="SNARE"/>
    <property type="match status" value="1"/>
</dbReference>
<evidence type="ECO:0000313" key="6">
    <source>
        <dbReference type="EMBL" id="CEL02648.1"/>
    </source>
</evidence>
<keyword evidence="7" id="KW-1185">Reference proteome</keyword>
<dbReference type="GO" id="GO:0005484">
    <property type="term" value="F:SNAP receptor activity"/>
    <property type="evidence" value="ECO:0007669"/>
    <property type="project" value="InterPro"/>
</dbReference>
<dbReference type="SUPFAM" id="SSF47661">
    <property type="entry name" value="t-snare proteins"/>
    <property type="match status" value="1"/>
</dbReference>
<comment type="similarity">
    <text evidence="1 2">Belongs to the syntaxin family.</text>
</comment>